<gene>
    <name evidence="1" type="ORF">OBE_12367</name>
</gene>
<accession>K1T316</accession>
<sequence length="244" mass="27886">TKDTPGELPFALSYSIGFNTATFGHDFLYNPGSGSDWFGCDNGKRGVRGGITGAFDNDDPDFVTDMTRHGFNNDWSIKTRKPIPDQRFSFSYGHSFRLGNGADLALNGALNYSYATRTFSNMENSRYGVYNKVEDKPEYYYKYTDDQYQTNVKVGALLNLAYLNGKNRYYFRNIFNQIGQDKLTLREGWQNMSSLYIQEKTEYCYTSRSTYSGQIAGVHTLELGTLDWDAGYSYADKNQPDRRI</sequence>
<proteinExistence type="predicted"/>
<keyword evidence="1" id="KW-0675">Receptor</keyword>
<dbReference type="EMBL" id="AJWZ01008517">
    <property type="protein sequence ID" value="EKC53886.1"/>
    <property type="molecule type" value="Genomic_DNA"/>
</dbReference>
<organism evidence="1">
    <name type="scientific">human gut metagenome</name>
    <dbReference type="NCBI Taxonomy" id="408170"/>
    <lineage>
        <taxon>unclassified sequences</taxon>
        <taxon>metagenomes</taxon>
        <taxon>organismal metagenomes</taxon>
    </lineage>
</organism>
<name>K1T316_9ZZZZ</name>
<evidence type="ECO:0000313" key="1">
    <source>
        <dbReference type="EMBL" id="EKC53886.1"/>
    </source>
</evidence>
<protein>
    <submittedName>
        <fullName evidence="1">TonB-dependent receptor</fullName>
    </submittedName>
</protein>
<comment type="caution">
    <text evidence="1">The sequence shown here is derived from an EMBL/GenBank/DDBJ whole genome shotgun (WGS) entry which is preliminary data.</text>
</comment>
<feature type="non-terminal residue" evidence="1">
    <location>
        <position position="244"/>
    </location>
</feature>
<reference evidence="1" key="1">
    <citation type="journal article" date="2013" name="Environ. Microbiol.">
        <title>Microbiota from the distal guts of lean and obese adolescents exhibit partial functional redundancy besides clear differences in community structure.</title>
        <authorList>
            <person name="Ferrer M."/>
            <person name="Ruiz A."/>
            <person name="Lanza F."/>
            <person name="Haange S.B."/>
            <person name="Oberbach A."/>
            <person name="Till H."/>
            <person name="Bargiela R."/>
            <person name="Campoy C."/>
            <person name="Segura M.T."/>
            <person name="Richter M."/>
            <person name="von Bergen M."/>
            <person name="Seifert J."/>
            <person name="Suarez A."/>
        </authorList>
    </citation>
    <scope>NUCLEOTIDE SEQUENCE</scope>
</reference>
<dbReference type="AlphaFoldDB" id="K1T316"/>
<feature type="non-terminal residue" evidence="1">
    <location>
        <position position="1"/>
    </location>
</feature>